<proteinExistence type="inferred from homology"/>
<evidence type="ECO:0000313" key="6">
    <source>
        <dbReference type="EMBL" id="AKT43894.1"/>
    </source>
</evidence>
<evidence type="ECO:0000259" key="5">
    <source>
        <dbReference type="PROSITE" id="PS50931"/>
    </source>
</evidence>
<dbReference type="GO" id="GO:0003700">
    <property type="term" value="F:DNA-binding transcription factor activity"/>
    <property type="evidence" value="ECO:0007669"/>
    <property type="project" value="InterPro"/>
</dbReference>
<name>A0A0K1ESX0_CHOCO</name>
<gene>
    <name evidence="6" type="primary">lysR</name>
    <name evidence="6" type="ORF">CMC5_081310</name>
</gene>
<evidence type="ECO:0000256" key="3">
    <source>
        <dbReference type="ARBA" id="ARBA00023125"/>
    </source>
</evidence>
<dbReference type="Gene3D" id="1.10.10.10">
    <property type="entry name" value="Winged helix-like DNA-binding domain superfamily/Winged helix DNA-binding domain"/>
    <property type="match status" value="1"/>
</dbReference>
<comment type="similarity">
    <text evidence="1">Belongs to the LysR transcriptional regulatory family.</text>
</comment>
<evidence type="ECO:0000313" key="7">
    <source>
        <dbReference type="Proteomes" id="UP000067626"/>
    </source>
</evidence>
<keyword evidence="4" id="KW-0804">Transcription</keyword>
<keyword evidence="2" id="KW-0805">Transcription regulation</keyword>
<dbReference type="GO" id="GO:0006351">
    <property type="term" value="P:DNA-templated transcription"/>
    <property type="evidence" value="ECO:0007669"/>
    <property type="project" value="TreeGrafter"/>
</dbReference>
<dbReference type="InterPro" id="IPR036388">
    <property type="entry name" value="WH-like_DNA-bd_sf"/>
</dbReference>
<dbReference type="InterPro" id="IPR058163">
    <property type="entry name" value="LysR-type_TF_proteobact-type"/>
</dbReference>
<dbReference type="EMBL" id="CP012159">
    <property type="protein sequence ID" value="AKT43894.1"/>
    <property type="molecule type" value="Genomic_DNA"/>
</dbReference>
<evidence type="ECO:0000256" key="1">
    <source>
        <dbReference type="ARBA" id="ARBA00009437"/>
    </source>
</evidence>
<dbReference type="PANTHER" id="PTHR30537:SF74">
    <property type="entry name" value="HTH-TYPE TRANSCRIPTIONAL REGULATOR TRPI"/>
    <property type="match status" value="1"/>
</dbReference>
<dbReference type="PANTHER" id="PTHR30537">
    <property type="entry name" value="HTH-TYPE TRANSCRIPTIONAL REGULATOR"/>
    <property type="match status" value="1"/>
</dbReference>
<dbReference type="KEGG" id="ccro:CMC5_081310"/>
<dbReference type="PROSITE" id="PS50931">
    <property type="entry name" value="HTH_LYSR"/>
    <property type="match status" value="1"/>
</dbReference>
<dbReference type="Proteomes" id="UP000067626">
    <property type="component" value="Chromosome"/>
</dbReference>
<dbReference type="PATRIC" id="fig|52.7.peg.8940"/>
<dbReference type="OrthoDB" id="5498381at2"/>
<dbReference type="InterPro" id="IPR005119">
    <property type="entry name" value="LysR_subst-bd"/>
</dbReference>
<protein>
    <submittedName>
        <fullName evidence="6">LysR family transcriptional regulator</fullName>
    </submittedName>
</protein>
<dbReference type="SUPFAM" id="SSF53850">
    <property type="entry name" value="Periplasmic binding protein-like II"/>
    <property type="match status" value="1"/>
</dbReference>
<dbReference type="STRING" id="52.CMC5_081310"/>
<dbReference type="InterPro" id="IPR036390">
    <property type="entry name" value="WH_DNA-bd_sf"/>
</dbReference>
<sequence>MLPSIDSLRCFVAAARLLNFRAAARVVALSPAALGQRIRELEEGLGTPLFRRSTRSVSLTEAGLSFLPAAERCLDAARDCVRAARGEIGAPPMEITLGTRHELGMSWLVPQLDAIAQAFPTLDLHLYFGAGGDLLRRVHSMEIDCAITSSRFTDPKLDAVRLHREEYVFVGAVRLLAERPLSREAHAEAHTLLDGGRELPLFRYWRDAPGGGDRLRFKQIVRLGGIEAIRQRVLDGAGVAVLPAYLVREDLAARSVRRIFPSVKPLDDWFRLIFRNDDAKRPMYEKLSAWLLKTQLT</sequence>
<evidence type="ECO:0000256" key="2">
    <source>
        <dbReference type="ARBA" id="ARBA00023015"/>
    </source>
</evidence>
<organism evidence="6 7">
    <name type="scientific">Chondromyces crocatus</name>
    <dbReference type="NCBI Taxonomy" id="52"/>
    <lineage>
        <taxon>Bacteria</taxon>
        <taxon>Pseudomonadati</taxon>
        <taxon>Myxococcota</taxon>
        <taxon>Polyangia</taxon>
        <taxon>Polyangiales</taxon>
        <taxon>Polyangiaceae</taxon>
        <taxon>Chondromyces</taxon>
    </lineage>
</organism>
<keyword evidence="3" id="KW-0238">DNA-binding</keyword>
<dbReference type="CDD" id="cd05466">
    <property type="entry name" value="PBP2_LTTR_substrate"/>
    <property type="match status" value="1"/>
</dbReference>
<dbReference type="FunFam" id="1.10.10.10:FF:000001">
    <property type="entry name" value="LysR family transcriptional regulator"/>
    <property type="match status" value="1"/>
</dbReference>
<dbReference type="Pfam" id="PF03466">
    <property type="entry name" value="LysR_substrate"/>
    <property type="match status" value="1"/>
</dbReference>
<accession>A0A0K1ESX0</accession>
<dbReference type="AlphaFoldDB" id="A0A0K1ESX0"/>
<evidence type="ECO:0000256" key="4">
    <source>
        <dbReference type="ARBA" id="ARBA00023163"/>
    </source>
</evidence>
<dbReference type="InterPro" id="IPR000847">
    <property type="entry name" value="LysR_HTH_N"/>
</dbReference>
<dbReference type="GO" id="GO:0043565">
    <property type="term" value="F:sequence-specific DNA binding"/>
    <property type="evidence" value="ECO:0007669"/>
    <property type="project" value="TreeGrafter"/>
</dbReference>
<dbReference type="RefSeq" id="WP_050435301.1">
    <property type="nucleotide sequence ID" value="NZ_CP012159.1"/>
</dbReference>
<dbReference type="Pfam" id="PF00126">
    <property type="entry name" value="HTH_1"/>
    <property type="match status" value="1"/>
</dbReference>
<reference evidence="6 7" key="1">
    <citation type="submission" date="2015-07" db="EMBL/GenBank/DDBJ databases">
        <title>Genome analysis of myxobacterium Chondromyces crocatus Cm c5 reveals a high potential for natural compound synthesis and the genetic basis for the loss of fruiting body formation.</title>
        <authorList>
            <person name="Zaburannyi N."/>
            <person name="Bunk B."/>
            <person name="Maier J."/>
            <person name="Overmann J."/>
            <person name="Mueller R."/>
        </authorList>
    </citation>
    <scope>NUCLEOTIDE SEQUENCE [LARGE SCALE GENOMIC DNA]</scope>
    <source>
        <strain evidence="6 7">Cm c5</strain>
    </source>
</reference>
<dbReference type="SUPFAM" id="SSF46785">
    <property type="entry name" value="Winged helix' DNA-binding domain"/>
    <property type="match status" value="1"/>
</dbReference>
<feature type="domain" description="HTH lysR-type" evidence="5">
    <location>
        <begin position="3"/>
        <end position="60"/>
    </location>
</feature>
<keyword evidence="7" id="KW-1185">Reference proteome</keyword>
<dbReference type="Gene3D" id="3.40.190.290">
    <property type="match status" value="1"/>
</dbReference>